<protein>
    <submittedName>
        <fullName evidence="2">Uncharacterized protein</fullName>
    </submittedName>
</protein>
<name>A0A7J7K8Y9_BUGNE</name>
<dbReference type="Proteomes" id="UP000593567">
    <property type="component" value="Unassembled WGS sequence"/>
</dbReference>
<gene>
    <name evidence="2" type="ORF">EB796_007374</name>
</gene>
<feature type="region of interest" description="Disordered" evidence="1">
    <location>
        <begin position="16"/>
        <end position="42"/>
    </location>
</feature>
<accession>A0A7J7K8Y9</accession>
<evidence type="ECO:0000313" key="2">
    <source>
        <dbReference type="EMBL" id="KAF6034311.1"/>
    </source>
</evidence>
<reference evidence="2" key="1">
    <citation type="submission" date="2020-06" db="EMBL/GenBank/DDBJ databases">
        <title>Draft genome of Bugula neritina, a colonial animal packing powerful symbionts and potential medicines.</title>
        <authorList>
            <person name="Rayko M."/>
        </authorList>
    </citation>
    <scope>NUCLEOTIDE SEQUENCE [LARGE SCALE GENOMIC DNA]</scope>
    <source>
        <strain evidence="2">Kwan_BN1</strain>
    </source>
</reference>
<keyword evidence="3" id="KW-1185">Reference proteome</keyword>
<organism evidence="2 3">
    <name type="scientific">Bugula neritina</name>
    <name type="common">Brown bryozoan</name>
    <name type="synonym">Sertularia neritina</name>
    <dbReference type="NCBI Taxonomy" id="10212"/>
    <lineage>
        <taxon>Eukaryota</taxon>
        <taxon>Metazoa</taxon>
        <taxon>Spiralia</taxon>
        <taxon>Lophotrochozoa</taxon>
        <taxon>Bryozoa</taxon>
        <taxon>Gymnolaemata</taxon>
        <taxon>Cheilostomatida</taxon>
        <taxon>Flustrina</taxon>
        <taxon>Buguloidea</taxon>
        <taxon>Bugulidae</taxon>
        <taxon>Bugula</taxon>
    </lineage>
</organism>
<sequence>MSVYAEDGNIRIQYTNNSSNATNKKESSLHLALSPETNPESDSMRTFTMIFRNNELYRSFDKSVRPAGLIASVSLSTFTGSPVSISDTDNAIRLSFTDLVHSYPLSLSL</sequence>
<evidence type="ECO:0000313" key="3">
    <source>
        <dbReference type="Proteomes" id="UP000593567"/>
    </source>
</evidence>
<dbReference type="AlphaFoldDB" id="A0A7J7K8Y9"/>
<evidence type="ECO:0000256" key="1">
    <source>
        <dbReference type="SAM" id="MobiDB-lite"/>
    </source>
</evidence>
<dbReference type="EMBL" id="VXIV02001103">
    <property type="protein sequence ID" value="KAF6034311.1"/>
    <property type="molecule type" value="Genomic_DNA"/>
</dbReference>
<proteinExistence type="predicted"/>
<comment type="caution">
    <text evidence="2">The sequence shown here is derived from an EMBL/GenBank/DDBJ whole genome shotgun (WGS) entry which is preliminary data.</text>
</comment>